<dbReference type="PANTHER" id="PTHR43382">
    <property type="entry name" value="PROLYL-TRNA SYNTHETASE"/>
    <property type="match status" value="1"/>
</dbReference>
<proteinExistence type="inferred from homology"/>
<protein>
    <recommendedName>
        <fullName evidence="8">Proline--tRNA ligase</fullName>
        <ecNumber evidence="8">6.1.1.15</ecNumber>
    </recommendedName>
    <alternativeName>
        <fullName evidence="8">Prolyl-tRNA synthetase</fullName>
        <shortName evidence="8">ProRS</shortName>
    </alternativeName>
</protein>
<evidence type="ECO:0000256" key="7">
    <source>
        <dbReference type="ARBA" id="ARBA00060806"/>
    </source>
</evidence>
<dbReference type="GO" id="GO:0005524">
    <property type="term" value="F:ATP binding"/>
    <property type="evidence" value="ECO:0007669"/>
    <property type="project" value="UniProtKB-UniRule"/>
</dbReference>
<dbReference type="Gene3D" id="3.30.110.30">
    <property type="entry name" value="C-terminal domain of ProRS"/>
    <property type="match status" value="1"/>
</dbReference>
<keyword evidence="8" id="KW-0963">Cytoplasm</keyword>
<comment type="domain">
    <text evidence="8">Consists of three domains: the N-terminal catalytic domain, the anticodon-binding domain and the C-terminal extension.</text>
</comment>
<dbReference type="InterPro" id="IPR004499">
    <property type="entry name" value="Pro-tRNA-ligase_IIa_arc-type"/>
</dbReference>
<dbReference type="GO" id="GO:0004827">
    <property type="term" value="F:proline-tRNA ligase activity"/>
    <property type="evidence" value="ECO:0007669"/>
    <property type="project" value="UniProtKB-UniRule"/>
</dbReference>
<dbReference type="InterPro" id="IPR045864">
    <property type="entry name" value="aa-tRNA-synth_II/BPL/LPL"/>
</dbReference>
<organism evidence="10 11">
    <name type="scientific">Eiseniibacteriota bacterium</name>
    <dbReference type="NCBI Taxonomy" id="2212470"/>
    <lineage>
        <taxon>Bacteria</taxon>
        <taxon>Candidatus Eiseniibacteriota</taxon>
    </lineage>
</organism>
<dbReference type="GO" id="GO:0017101">
    <property type="term" value="C:aminoacyl-tRNA synthetase multienzyme complex"/>
    <property type="evidence" value="ECO:0007669"/>
    <property type="project" value="TreeGrafter"/>
</dbReference>
<dbReference type="SMART" id="SM00946">
    <property type="entry name" value="ProRS-C_1"/>
    <property type="match status" value="1"/>
</dbReference>
<dbReference type="InterPro" id="IPR017449">
    <property type="entry name" value="Pro-tRNA_synth_II"/>
</dbReference>
<dbReference type="PRINTS" id="PR01046">
    <property type="entry name" value="TRNASYNTHPRO"/>
</dbReference>
<evidence type="ECO:0000256" key="2">
    <source>
        <dbReference type="ARBA" id="ARBA00022741"/>
    </source>
</evidence>
<dbReference type="Proteomes" id="UP000748308">
    <property type="component" value="Unassembled WGS sequence"/>
</dbReference>
<evidence type="ECO:0000256" key="8">
    <source>
        <dbReference type="HAMAP-Rule" id="MF_01571"/>
    </source>
</evidence>
<dbReference type="Pfam" id="PF03129">
    <property type="entry name" value="HGTP_anticodon"/>
    <property type="match status" value="1"/>
</dbReference>
<dbReference type="GO" id="GO:0006433">
    <property type="term" value="P:prolyl-tRNA aminoacylation"/>
    <property type="evidence" value="ECO:0007669"/>
    <property type="project" value="UniProtKB-UniRule"/>
</dbReference>
<dbReference type="InterPro" id="IPR006195">
    <property type="entry name" value="aa-tRNA-synth_II"/>
</dbReference>
<dbReference type="HAMAP" id="MF_01571">
    <property type="entry name" value="Pro_tRNA_synth_type3"/>
    <property type="match status" value="1"/>
</dbReference>
<evidence type="ECO:0000259" key="9">
    <source>
        <dbReference type="PROSITE" id="PS50862"/>
    </source>
</evidence>
<dbReference type="PROSITE" id="PS50862">
    <property type="entry name" value="AA_TRNA_LIGASE_II"/>
    <property type="match status" value="1"/>
</dbReference>
<dbReference type="SUPFAM" id="SSF55681">
    <property type="entry name" value="Class II aaRS and biotin synthetases"/>
    <property type="match status" value="1"/>
</dbReference>
<evidence type="ECO:0000256" key="6">
    <source>
        <dbReference type="ARBA" id="ARBA00047671"/>
    </source>
</evidence>
<accession>A0A938BM97</accession>
<evidence type="ECO:0000313" key="11">
    <source>
        <dbReference type="Proteomes" id="UP000748308"/>
    </source>
</evidence>
<gene>
    <name evidence="8" type="primary">proS</name>
    <name evidence="10" type="ORF">FJY75_08110</name>
</gene>
<dbReference type="CDD" id="cd00862">
    <property type="entry name" value="ProRS_anticodon_zinc"/>
    <property type="match status" value="1"/>
</dbReference>
<dbReference type="InterPro" id="IPR002316">
    <property type="entry name" value="Pro-tRNA-ligase_IIa"/>
</dbReference>
<comment type="caution">
    <text evidence="10">The sequence shown here is derived from an EMBL/GenBank/DDBJ whole genome shotgun (WGS) entry which is preliminary data.</text>
</comment>
<evidence type="ECO:0000256" key="1">
    <source>
        <dbReference type="ARBA" id="ARBA00022598"/>
    </source>
</evidence>
<keyword evidence="1 8" id="KW-0436">Ligase</keyword>
<comment type="function">
    <text evidence="8">Catalyzes the attachment of proline to tRNA(Pro) in a two-step reaction: proline is first activated by ATP to form Pro-AMP and then transferred to the acceptor end of tRNA(Pro).</text>
</comment>
<dbReference type="FunFam" id="3.30.930.10:FF:000023">
    <property type="entry name" value="Proline--tRNA ligase"/>
    <property type="match status" value="1"/>
</dbReference>
<dbReference type="EMBL" id="VGIY01000191">
    <property type="protein sequence ID" value="MBM3317804.1"/>
    <property type="molecule type" value="Genomic_DNA"/>
</dbReference>
<dbReference type="EC" id="6.1.1.15" evidence="8"/>
<comment type="catalytic activity">
    <reaction evidence="6 8">
        <text>tRNA(Pro) + L-proline + ATP = L-prolyl-tRNA(Pro) + AMP + diphosphate</text>
        <dbReference type="Rhea" id="RHEA:14305"/>
        <dbReference type="Rhea" id="RHEA-COMP:9700"/>
        <dbReference type="Rhea" id="RHEA-COMP:9702"/>
        <dbReference type="ChEBI" id="CHEBI:30616"/>
        <dbReference type="ChEBI" id="CHEBI:33019"/>
        <dbReference type="ChEBI" id="CHEBI:60039"/>
        <dbReference type="ChEBI" id="CHEBI:78442"/>
        <dbReference type="ChEBI" id="CHEBI:78532"/>
        <dbReference type="ChEBI" id="CHEBI:456215"/>
        <dbReference type="EC" id="6.1.1.15"/>
    </reaction>
</comment>
<name>A0A938BM97_UNCEI</name>
<feature type="domain" description="Aminoacyl-transfer RNA synthetases class-II family profile" evidence="9">
    <location>
        <begin position="33"/>
        <end position="281"/>
    </location>
</feature>
<dbReference type="Gene3D" id="3.40.50.800">
    <property type="entry name" value="Anticodon-binding domain"/>
    <property type="match status" value="1"/>
</dbReference>
<reference evidence="10" key="1">
    <citation type="submission" date="2019-03" db="EMBL/GenBank/DDBJ databases">
        <title>Lake Tanganyika Metagenome-Assembled Genomes (MAGs).</title>
        <authorList>
            <person name="Tran P."/>
        </authorList>
    </citation>
    <scope>NUCLEOTIDE SEQUENCE</scope>
    <source>
        <strain evidence="10">M_DeepCast_400m_m2_100</strain>
    </source>
</reference>
<sequence length="487" mass="55913">MSEYGITSRAKDFSQWYLDIVLQAELADYSPVRGCMVIRPNGYALWERMQRALDEMIKATGHRNAYFPLFIPESFLKKEAEHVEGFAPECAVVTIGGGARLEEPLMVRPTSETIIYHMYAKWIKSYRDLPLLINQWANVVRWEMRTRLFLRTTEFLWQEGHTAHATPEEAEEETRRMLGVYRDFAEQWMAMPVYLGRKTDREKFAGALRTYSIEAFMQDGRALQAGTSHNLGDNFARAFEVKFQDEQQQWRYCWQTSWGVSTRLIGALIMAHSDDQGLVLPPRLAPLELVVVPIWRSDEERGRVLAYIDEIAGPLRGRYRLHVDDREQFKPGWKYSEWELKGVPLRLEVGPRDVEKQGAVLVRRDTRAKAMLARGEIAAGIDAALAAMQRELFERALERRQGRTRQVGDYAEFRRLLEGDNYFVWAPWCGASACEERVAEETKATIRTVPFEESQGFSTPGAPPPEKGSCLACGEPSPRAVLWAKAY</sequence>
<comment type="subcellular location">
    <subcellularLocation>
        <location evidence="8">Cytoplasm</location>
    </subcellularLocation>
</comment>
<comment type="subunit">
    <text evidence="8">Homodimer.</text>
</comment>
<keyword evidence="4 8" id="KW-0648">Protein biosynthesis</keyword>
<dbReference type="Gene3D" id="3.30.930.10">
    <property type="entry name" value="Bira Bifunctional Protein, Domain 2"/>
    <property type="match status" value="1"/>
</dbReference>
<evidence type="ECO:0000313" key="10">
    <source>
        <dbReference type="EMBL" id="MBM3317804.1"/>
    </source>
</evidence>
<dbReference type="SUPFAM" id="SSF64586">
    <property type="entry name" value="C-terminal domain of ProRS"/>
    <property type="match status" value="1"/>
</dbReference>
<dbReference type="InterPro" id="IPR036621">
    <property type="entry name" value="Anticodon-bd_dom_sf"/>
</dbReference>
<dbReference type="AlphaFoldDB" id="A0A938BM97"/>
<dbReference type="InterPro" id="IPR016061">
    <property type="entry name" value="Pro-tRNA_ligase_II_C"/>
</dbReference>
<evidence type="ECO:0000256" key="4">
    <source>
        <dbReference type="ARBA" id="ARBA00022917"/>
    </source>
</evidence>
<dbReference type="PANTHER" id="PTHR43382:SF2">
    <property type="entry name" value="BIFUNCTIONAL GLUTAMATE_PROLINE--TRNA LIGASE"/>
    <property type="match status" value="1"/>
</dbReference>
<dbReference type="SUPFAM" id="SSF52954">
    <property type="entry name" value="Class II aaRS ABD-related"/>
    <property type="match status" value="1"/>
</dbReference>
<comment type="similarity">
    <text evidence="7 8">Belongs to the class-II aminoacyl-tRNA synthetase family. ProS type 3 subfamily.</text>
</comment>
<dbReference type="Pfam" id="PF09180">
    <property type="entry name" value="ProRS-C_1"/>
    <property type="match status" value="1"/>
</dbReference>
<dbReference type="InterPro" id="IPR004154">
    <property type="entry name" value="Anticodon-bd"/>
</dbReference>
<dbReference type="InterPro" id="IPR033721">
    <property type="entry name" value="ProRS_core_arch_euk"/>
</dbReference>
<dbReference type="InterPro" id="IPR002314">
    <property type="entry name" value="aa-tRNA-synt_IIb"/>
</dbReference>
<dbReference type="NCBIfam" id="TIGR00408">
    <property type="entry name" value="proS_fam_I"/>
    <property type="match status" value="1"/>
</dbReference>
<evidence type="ECO:0000256" key="5">
    <source>
        <dbReference type="ARBA" id="ARBA00023146"/>
    </source>
</evidence>
<dbReference type="Pfam" id="PF00587">
    <property type="entry name" value="tRNA-synt_2b"/>
    <property type="match status" value="1"/>
</dbReference>
<keyword evidence="5 8" id="KW-0030">Aminoacyl-tRNA synthetase</keyword>
<keyword evidence="2 8" id="KW-0547">Nucleotide-binding</keyword>
<dbReference type="GO" id="GO:0005737">
    <property type="term" value="C:cytoplasm"/>
    <property type="evidence" value="ECO:0007669"/>
    <property type="project" value="UniProtKB-SubCell"/>
</dbReference>
<dbReference type="CDD" id="cd00778">
    <property type="entry name" value="ProRS_core_arch_euk"/>
    <property type="match status" value="1"/>
</dbReference>
<keyword evidence="3 8" id="KW-0067">ATP-binding</keyword>
<evidence type="ECO:0000256" key="3">
    <source>
        <dbReference type="ARBA" id="ARBA00022840"/>
    </source>
</evidence>